<dbReference type="AlphaFoldDB" id="G3BEK6"/>
<keyword evidence="5" id="KW-1185">Reference proteome</keyword>
<dbReference type="InterPro" id="IPR028095">
    <property type="entry name" value="Mso1_N_dom"/>
</dbReference>
<dbReference type="EMBL" id="GL996528">
    <property type="protein sequence ID" value="EGV60567.1"/>
    <property type="molecule type" value="Genomic_DNA"/>
</dbReference>
<name>G3BEK6_CANTC</name>
<proteinExistence type="predicted"/>
<feature type="compositionally biased region" description="Low complexity" evidence="1">
    <location>
        <begin position="80"/>
        <end position="92"/>
    </location>
</feature>
<dbReference type="STRING" id="590646.G3BEK6"/>
<reference evidence="4 5" key="1">
    <citation type="journal article" date="2011" name="Proc. Natl. Acad. Sci. U.S.A.">
        <title>Comparative genomics of xylose-fermenting fungi for enhanced biofuel production.</title>
        <authorList>
            <person name="Wohlbach D.J."/>
            <person name="Kuo A."/>
            <person name="Sato T.K."/>
            <person name="Potts K.M."/>
            <person name="Salamov A.A."/>
            <person name="LaButti K.M."/>
            <person name="Sun H."/>
            <person name="Clum A."/>
            <person name="Pangilinan J.L."/>
            <person name="Lindquist E.A."/>
            <person name="Lucas S."/>
            <person name="Lapidus A."/>
            <person name="Jin M."/>
            <person name="Gunawan C."/>
            <person name="Balan V."/>
            <person name="Dale B.E."/>
            <person name="Jeffries T.W."/>
            <person name="Zinkel R."/>
            <person name="Barry K.W."/>
            <person name="Grigoriev I.V."/>
            <person name="Gasch A.P."/>
        </authorList>
    </citation>
    <scope>NUCLEOTIDE SEQUENCE [LARGE SCALE GENOMIC DNA]</scope>
    <source>
        <strain evidence="5">ATCC 10573 / BCRC 21748 / CBS 615 / JCM 9827 / NBRC 10315 / NRRL Y-1498 / VKM Y-70</strain>
    </source>
</reference>
<dbReference type="KEGG" id="cten:18248385"/>
<evidence type="ECO:0000256" key="1">
    <source>
        <dbReference type="SAM" id="MobiDB-lite"/>
    </source>
</evidence>
<sequence>MNQYQNRSAEEQKTFLSKIKDNYSAKFGNLSLTSSIQKASSYVDKDGNSETDTLIHKAFVKYFDSQNQAYPEWLGVPAAPARSSARAGPPSGYTNVSSSQYKPVYSNYNTPQPPSQQQPQAQSQYAEPAPAAQSAYKPRSSSRLQDMYNKSRQQHVPGGGYNTVNQAPARTNSSTSGARLRERMMNSTSMTGMNNVISEGNNGGSGGSNGSKATWGRR</sequence>
<dbReference type="OrthoDB" id="4094515at2759"/>
<feature type="compositionally biased region" description="Polar residues" evidence="1">
    <location>
        <begin position="162"/>
        <end position="177"/>
    </location>
</feature>
<feature type="compositionally biased region" description="Polar residues" evidence="1">
    <location>
        <begin position="93"/>
        <end position="110"/>
    </location>
</feature>
<dbReference type="Pfam" id="PF14477">
    <property type="entry name" value="Mso1_C"/>
    <property type="match status" value="1"/>
</dbReference>
<dbReference type="HOGENOM" id="CLU_110314_0_0_1"/>
<dbReference type="GeneID" id="18248385"/>
<feature type="compositionally biased region" description="Polar residues" evidence="1">
    <location>
        <begin position="139"/>
        <end position="151"/>
    </location>
</feature>
<feature type="compositionally biased region" description="Low complexity" evidence="1">
    <location>
        <begin position="185"/>
        <end position="195"/>
    </location>
</feature>
<feature type="domain" description="Mso1 N-terminal" evidence="2">
    <location>
        <begin position="35"/>
        <end position="74"/>
    </location>
</feature>
<dbReference type="Pfam" id="PF14475">
    <property type="entry name" value="Mso1_Sec1_bdg"/>
    <property type="match status" value="1"/>
</dbReference>
<dbReference type="InterPro" id="IPR059107">
    <property type="entry name" value="Mso1_C"/>
</dbReference>
<organism evidence="5">
    <name type="scientific">Candida tenuis (strain ATCC 10573 / BCRC 21748 / CBS 615 / JCM 9827 / NBRC 10315 / NRRL Y-1498 / VKM Y-70)</name>
    <name type="common">Yeast</name>
    <name type="synonym">Yamadazyma tenuis</name>
    <dbReference type="NCBI Taxonomy" id="590646"/>
    <lineage>
        <taxon>Eukaryota</taxon>
        <taxon>Fungi</taxon>
        <taxon>Dikarya</taxon>
        <taxon>Ascomycota</taxon>
        <taxon>Saccharomycotina</taxon>
        <taxon>Pichiomycetes</taxon>
        <taxon>Debaryomycetaceae</taxon>
        <taxon>Yamadazyma</taxon>
    </lineage>
</organism>
<feature type="compositionally biased region" description="Low complexity" evidence="1">
    <location>
        <begin position="117"/>
        <end position="135"/>
    </location>
</feature>
<feature type="domain" description="Mso1 membrane-polarising" evidence="3">
    <location>
        <begin position="138"/>
        <end position="182"/>
    </location>
</feature>
<dbReference type="Proteomes" id="UP000000707">
    <property type="component" value="Unassembled WGS sequence"/>
</dbReference>
<accession>G3BEK6</accession>
<evidence type="ECO:0000259" key="2">
    <source>
        <dbReference type="Pfam" id="PF14475"/>
    </source>
</evidence>
<evidence type="ECO:0000313" key="4">
    <source>
        <dbReference type="EMBL" id="EGV60567.1"/>
    </source>
</evidence>
<protein>
    <submittedName>
        <fullName evidence="4">Uncharacterized protein</fullName>
    </submittedName>
</protein>
<gene>
    <name evidence="4" type="ORF">CANTEDRAFT_116647</name>
</gene>
<dbReference type="eggNOG" id="ENOG502S4R3">
    <property type="taxonomic scope" value="Eukaryota"/>
</dbReference>
<feature type="region of interest" description="Disordered" evidence="1">
    <location>
        <begin position="80"/>
        <end position="218"/>
    </location>
</feature>
<evidence type="ECO:0000313" key="5">
    <source>
        <dbReference type="Proteomes" id="UP000000707"/>
    </source>
</evidence>
<evidence type="ECO:0000259" key="3">
    <source>
        <dbReference type="Pfam" id="PF14477"/>
    </source>
</evidence>